<proteinExistence type="predicted"/>
<keyword evidence="1" id="KW-1133">Transmembrane helix</keyword>
<feature type="transmembrane region" description="Helical" evidence="1">
    <location>
        <begin position="71"/>
        <end position="97"/>
    </location>
</feature>
<protein>
    <submittedName>
        <fullName evidence="3">Plasmodium variant antigen protein Cir/Yir/Bir</fullName>
    </submittedName>
    <submittedName>
        <fullName evidence="4">Syndecan/Neurexin domain-containing protein</fullName>
    </submittedName>
</protein>
<keyword evidence="2" id="KW-1185">Reference proteome</keyword>
<sequence>MNIVKILSISIIIFINYNKSLQYVSNQNSQKLDNANKVNASMNSLTDAQLVGNNKNKIVTKDDTKIRDNDLLFAIGGALVATVLVAMAIIGVIFIIFKRERKARKLAESKMLPVTNVATKSDRRTATHK</sequence>
<keyword evidence="1" id="KW-0812">Transmembrane</keyword>
<reference evidence="3" key="1">
    <citation type="submission" date="2015-08" db="UniProtKB">
        <authorList>
            <consortium name="WormBaseParasite"/>
        </authorList>
    </citation>
    <scope>IDENTIFICATION</scope>
</reference>
<evidence type="ECO:0000313" key="2">
    <source>
        <dbReference type="Proteomes" id="UP000035681"/>
    </source>
</evidence>
<evidence type="ECO:0000313" key="4">
    <source>
        <dbReference type="WBParaSite" id="TCONS_00001955.p1"/>
    </source>
</evidence>
<dbReference type="WBParaSite" id="SSTP_0000820900.1">
    <property type="protein sequence ID" value="SSTP_0000820900.1"/>
    <property type="gene ID" value="SSTP_0000820900"/>
</dbReference>
<dbReference type="Proteomes" id="UP000035681">
    <property type="component" value="Unplaced"/>
</dbReference>
<keyword evidence="1" id="KW-0472">Membrane</keyword>
<name>A0A0K0EFE6_STRER</name>
<accession>A0A0K0EFE6</accession>
<evidence type="ECO:0000313" key="3">
    <source>
        <dbReference type="WBParaSite" id="SSTP_0000820900.1"/>
    </source>
</evidence>
<organism evidence="3">
    <name type="scientific">Strongyloides stercoralis</name>
    <name type="common">Threadworm</name>
    <dbReference type="NCBI Taxonomy" id="6248"/>
    <lineage>
        <taxon>Eukaryota</taxon>
        <taxon>Metazoa</taxon>
        <taxon>Ecdysozoa</taxon>
        <taxon>Nematoda</taxon>
        <taxon>Chromadorea</taxon>
        <taxon>Rhabditida</taxon>
        <taxon>Tylenchina</taxon>
        <taxon>Panagrolaimomorpha</taxon>
        <taxon>Strongyloidoidea</taxon>
        <taxon>Strongyloididae</taxon>
        <taxon>Strongyloides</taxon>
    </lineage>
</organism>
<dbReference type="AlphaFoldDB" id="A0A0K0EFE6"/>
<dbReference type="WBParaSite" id="TCONS_00001955.p1">
    <property type="protein sequence ID" value="TCONS_00001955.p1"/>
    <property type="gene ID" value="XLOC_001861"/>
</dbReference>
<evidence type="ECO:0000256" key="1">
    <source>
        <dbReference type="SAM" id="Phobius"/>
    </source>
</evidence>